<comment type="similarity">
    <text evidence="1">Belongs to the glycosyl hydrolase 1 family.</text>
</comment>
<dbReference type="InterPro" id="IPR001360">
    <property type="entry name" value="Glyco_hydro_1"/>
</dbReference>
<evidence type="ECO:0000313" key="2">
    <source>
        <dbReference type="EMBL" id="KAK3011089.1"/>
    </source>
</evidence>
<dbReference type="Gene3D" id="3.20.20.80">
    <property type="entry name" value="Glycosidases"/>
    <property type="match status" value="1"/>
</dbReference>
<dbReference type="SUPFAM" id="SSF51445">
    <property type="entry name" value="(Trans)glycosidases"/>
    <property type="match status" value="1"/>
</dbReference>
<reference evidence="2" key="1">
    <citation type="submission" date="2022-12" db="EMBL/GenBank/DDBJ databases">
        <title>Draft genome assemblies for two species of Escallonia (Escalloniales).</title>
        <authorList>
            <person name="Chanderbali A."/>
            <person name="Dervinis C."/>
            <person name="Anghel I."/>
            <person name="Soltis D."/>
            <person name="Soltis P."/>
            <person name="Zapata F."/>
        </authorList>
    </citation>
    <scope>NUCLEOTIDE SEQUENCE</scope>
    <source>
        <strain evidence="2">UCBG64.0493</strain>
        <tissue evidence="2">Leaf</tissue>
    </source>
</reference>
<dbReference type="AlphaFoldDB" id="A0AA88VPS0"/>
<accession>A0AA88VPS0</accession>
<name>A0AA88VPS0_9ASTE</name>
<evidence type="ECO:0000313" key="3">
    <source>
        <dbReference type="Proteomes" id="UP001188597"/>
    </source>
</evidence>
<dbReference type="GO" id="GO:0004553">
    <property type="term" value="F:hydrolase activity, hydrolyzing O-glycosyl compounds"/>
    <property type="evidence" value="ECO:0007669"/>
    <property type="project" value="InterPro"/>
</dbReference>
<dbReference type="InterPro" id="IPR017853">
    <property type="entry name" value="GH"/>
</dbReference>
<sequence length="152" mass="16745">MAIASGVSQKERKYGNFVANRRGRNAIDGNLRKVFGMQKRSDLSYGSPSLPSIFGMRWCSNTVVFKPKPGMKGEAEAGPSTVGPQNVFELLDGYESAFGLYYVDMDDKGLKRYPKLSAYWYSNSLKGGRVGLDTIIVAEKKTLASSQSCHRS</sequence>
<gene>
    <name evidence="2" type="ORF">RJ639_012167</name>
</gene>
<protein>
    <submittedName>
        <fullName evidence="2">Uncharacterized protein</fullName>
    </submittedName>
</protein>
<dbReference type="EMBL" id="JAVXUP010001484">
    <property type="protein sequence ID" value="KAK3011089.1"/>
    <property type="molecule type" value="Genomic_DNA"/>
</dbReference>
<evidence type="ECO:0000256" key="1">
    <source>
        <dbReference type="ARBA" id="ARBA00010838"/>
    </source>
</evidence>
<organism evidence="2 3">
    <name type="scientific">Escallonia herrerae</name>
    <dbReference type="NCBI Taxonomy" id="1293975"/>
    <lineage>
        <taxon>Eukaryota</taxon>
        <taxon>Viridiplantae</taxon>
        <taxon>Streptophyta</taxon>
        <taxon>Embryophyta</taxon>
        <taxon>Tracheophyta</taxon>
        <taxon>Spermatophyta</taxon>
        <taxon>Magnoliopsida</taxon>
        <taxon>eudicotyledons</taxon>
        <taxon>Gunneridae</taxon>
        <taxon>Pentapetalae</taxon>
        <taxon>asterids</taxon>
        <taxon>campanulids</taxon>
        <taxon>Escalloniales</taxon>
        <taxon>Escalloniaceae</taxon>
        <taxon>Escallonia</taxon>
    </lineage>
</organism>
<dbReference type="GO" id="GO:0005975">
    <property type="term" value="P:carbohydrate metabolic process"/>
    <property type="evidence" value="ECO:0007669"/>
    <property type="project" value="InterPro"/>
</dbReference>
<dbReference type="Pfam" id="PF00232">
    <property type="entry name" value="Glyco_hydro_1"/>
    <property type="match status" value="1"/>
</dbReference>
<comment type="caution">
    <text evidence="2">The sequence shown here is derived from an EMBL/GenBank/DDBJ whole genome shotgun (WGS) entry which is preliminary data.</text>
</comment>
<keyword evidence="3" id="KW-1185">Reference proteome</keyword>
<dbReference type="Proteomes" id="UP001188597">
    <property type="component" value="Unassembled WGS sequence"/>
</dbReference>
<proteinExistence type="inferred from homology"/>